<feature type="transmembrane region" description="Helical" evidence="7">
    <location>
        <begin position="12"/>
        <end position="36"/>
    </location>
</feature>
<feature type="transmembrane region" description="Helical" evidence="7">
    <location>
        <begin position="198"/>
        <end position="215"/>
    </location>
</feature>
<dbReference type="CDD" id="cd06550">
    <property type="entry name" value="TM_ABC_iron-siderophores_like"/>
    <property type="match status" value="1"/>
</dbReference>
<feature type="transmembrane region" description="Helical" evidence="7">
    <location>
        <begin position="281"/>
        <end position="301"/>
    </location>
</feature>
<dbReference type="PANTHER" id="PTHR30477">
    <property type="entry name" value="ABC-TRANSPORTER METAL-BINDING PROTEIN"/>
    <property type="match status" value="1"/>
</dbReference>
<comment type="subcellular location">
    <subcellularLocation>
        <location evidence="6">Cell membrane</location>
        <topology evidence="6">Multi-pass membrane protein</topology>
    </subcellularLocation>
    <subcellularLocation>
        <location evidence="1">Membrane</location>
        <topology evidence="1">Multi-pass membrane protein</topology>
    </subcellularLocation>
</comment>
<evidence type="ECO:0000256" key="2">
    <source>
        <dbReference type="ARBA" id="ARBA00008034"/>
    </source>
</evidence>
<name>A0ABS0D5B6_9NOCA</name>
<evidence type="ECO:0000256" key="3">
    <source>
        <dbReference type="ARBA" id="ARBA00022692"/>
    </source>
</evidence>
<dbReference type="PANTHER" id="PTHR30477:SF13">
    <property type="entry name" value="IRON TRANSPORT SYSTEM MEMBRANE PROTEIN HI_0360-RELATED"/>
    <property type="match status" value="1"/>
</dbReference>
<feature type="transmembrane region" description="Helical" evidence="7">
    <location>
        <begin position="56"/>
        <end position="82"/>
    </location>
</feature>
<dbReference type="InterPro" id="IPR001626">
    <property type="entry name" value="ABC_TroCD"/>
</dbReference>
<keyword evidence="6" id="KW-0813">Transport</keyword>
<evidence type="ECO:0000256" key="6">
    <source>
        <dbReference type="RuleBase" id="RU003943"/>
    </source>
</evidence>
<accession>A0ABS0D5B6</accession>
<comment type="caution">
    <text evidence="8">The sequence shown here is derived from an EMBL/GenBank/DDBJ whole genome shotgun (WGS) entry which is preliminary data.</text>
</comment>
<feature type="transmembrane region" description="Helical" evidence="7">
    <location>
        <begin position="135"/>
        <end position="161"/>
    </location>
</feature>
<dbReference type="InterPro" id="IPR037294">
    <property type="entry name" value="ABC_BtuC-like"/>
</dbReference>
<evidence type="ECO:0000256" key="7">
    <source>
        <dbReference type="SAM" id="Phobius"/>
    </source>
</evidence>
<dbReference type="EMBL" id="JADLQX010000042">
    <property type="protein sequence ID" value="MBF6302369.1"/>
    <property type="molecule type" value="Genomic_DNA"/>
</dbReference>
<keyword evidence="5 7" id="KW-0472">Membrane</keyword>
<dbReference type="Proteomes" id="UP000702209">
    <property type="component" value="Unassembled WGS sequence"/>
</dbReference>
<dbReference type="SUPFAM" id="SSF75011">
    <property type="entry name" value="3-carboxy-cis,cis-mucoante lactonizing enzyme"/>
    <property type="match status" value="1"/>
</dbReference>
<gene>
    <name evidence="8" type="ORF">IU459_33235</name>
</gene>
<sequence>MEWLVAPFEVSFVQRALCGGLLVSCLCAISGTWVVVRGMAFLSDAMAHGMLPGVAIAALLGGNLLLGAAFSAAAMAVGVSVLGRGTRFAPDTGIGLLFVGMLSVGVIVVSRSPSFAVDLTGFLFGDVLAVRERDLWYLAAAVVLAAVVSVLGHRAFVALTFDPRKGHTLGLRPRVAHVALIGLVTLAIVASFHIVGTLLVFGLLIAPPAAAVYWAHRIRSIMLTAAVLGAVATVAGLVISWHAGTAAGATIAATAVALFFLSALSAWLRDRVRSTGPTSKPLALSLIVAAIAPLLGCGASGPSQPVAATPHGYVEGAEETAEAQPRLVVADRGTGAVRVVDLITGGVIDLGRTEGVDGIGGDGRFAFLSGRGGVRTVDAGAWTVDHGDHVHYYRAAARNLGAFTGGAVSAVHGDGSVTAVAFETGGTTLLDRPALGTGSLHERGAIEDGVAVPYAEHLLVAVPARGAIEVRTRDGAPAAVIAERCPDPRGSAVTRRGVVFGCADGALVVTARNAVFTGAKIPYPHAVADGDRAVEFFHRPSSATLVARAGRRGAWMLDIRRTTWTLLETGPVVAVNTAGEGTAVLTLTEDGLLHGYDPASGRESTPARPLTAPVAAGAEAPVILVDDHRAYVNDPVAKVIHEIDYADNLRGARTFPLDISPTVMVEAGR</sequence>
<keyword evidence="9" id="KW-1185">Reference proteome</keyword>
<dbReference type="Pfam" id="PF00950">
    <property type="entry name" value="ABC-3"/>
    <property type="match status" value="1"/>
</dbReference>
<feature type="transmembrane region" description="Helical" evidence="7">
    <location>
        <begin position="249"/>
        <end position="269"/>
    </location>
</feature>
<dbReference type="SUPFAM" id="SSF81345">
    <property type="entry name" value="ABC transporter involved in vitamin B12 uptake, BtuC"/>
    <property type="match status" value="1"/>
</dbReference>
<keyword evidence="4 7" id="KW-1133">Transmembrane helix</keyword>
<comment type="similarity">
    <text evidence="2 6">Belongs to the ABC-3 integral membrane protein family.</text>
</comment>
<evidence type="ECO:0000313" key="9">
    <source>
        <dbReference type="Proteomes" id="UP000702209"/>
    </source>
</evidence>
<organism evidence="8 9">
    <name type="scientific">Nocardia amamiensis</name>
    <dbReference type="NCBI Taxonomy" id="404578"/>
    <lineage>
        <taxon>Bacteria</taxon>
        <taxon>Bacillati</taxon>
        <taxon>Actinomycetota</taxon>
        <taxon>Actinomycetes</taxon>
        <taxon>Mycobacteriales</taxon>
        <taxon>Nocardiaceae</taxon>
        <taxon>Nocardia</taxon>
    </lineage>
</organism>
<feature type="transmembrane region" description="Helical" evidence="7">
    <location>
        <begin position="173"/>
        <end position="192"/>
    </location>
</feature>
<proteinExistence type="inferred from homology"/>
<feature type="transmembrane region" description="Helical" evidence="7">
    <location>
        <begin position="94"/>
        <end position="115"/>
    </location>
</feature>
<evidence type="ECO:0000256" key="5">
    <source>
        <dbReference type="ARBA" id="ARBA00023136"/>
    </source>
</evidence>
<evidence type="ECO:0000313" key="8">
    <source>
        <dbReference type="EMBL" id="MBF6302369.1"/>
    </source>
</evidence>
<keyword evidence="3 6" id="KW-0812">Transmembrane</keyword>
<evidence type="ECO:0000256" key="4">
    <source>
        <dbReference type="ARBA" id="ARBA00022989"/>
    </source>
</evidence>
<reference evidence="8 9" key="1">
    <citation type="submission" date="2020-10" db="EMBL/GenBank/DDBJ databases">
        <title>Identification of Nocardia species via Next-generation sequencing and recognition of intraspecies genetic diversity.</title>
        <authorList>
            <person name="Li P."/>
            <person name="Li P."/>
            <person name="Lu B."/>
        </authorList>
    </citation>
    <scope>NUCLEOTIDE SEQUENCE [LARGE SCALE GENOMIC DNA]</scope>
    <source>
        <strain evidence="8 9">BJ06-0157</strain>
    </source>
</reference>
<dbReference type="RefSeq" id="WP_195133557.1">
    <property type="nucleotide sequence ID" value="NZ_JADLQX010000042.1"/>
</dbReference>
<dbReference type="Gene3D" id="1.10.3470.10">
    <property type="entry name" value="ABC transporter involved in vitamin B12 uptake, BtuC"/>
    <property type="match status" value="1"/>
</dbReference>
<dbReference type="NCBIfam" id="NF040871">
    <property type="entry name" value="AztB"/>
    <property type="match status" value="1"/>
</dbReference>
<evidence type="ECO:0000256" key="1">
    <source>
        <dbReference type="ARBA" id="ARBA00004141"/>
    </source>
</evidence>
<protein>
    <submittedName>
        <fullName evidence="8">Metal ABC transporter permease</fullName>
    </submittedName>
</protein>
<feature type="transmembrane region" description="Helical" evidence="7">
    <location>
        <begin position="222"/>
        <end position="243"/>
    </location>
</feature>